<sequence>MTDDVASDPEFKNFDEKQYFLIRQETLFKTAQVRMREAQERVKFYYDKNTKSELRSQRLSAFGRQEPGHLSQRICTVEETGFTIHWAVIVSKDSREQEISKRLKLKVASSVPMSSPKSYREDPKRTQQVDKVVIADGAEGLLVKPVILIASRRKSHSTDTVARRIER</sequence>
<reference evidence="1 2" key="1">
    <citation type="journal article" date="2021" name="Genome Biol.">
        <title>AFLAP: assembly-free linkage analysis pipeline using k-mers from genome sequencing data.</title>
        <authorList>
            <person name="Fletcher K."/>
            <person name="Zhang L."/>
            <person name="Gil J."/>
            <person name="Han R."/>
            <person name="Cavanaugh K."/>
            <person name="Michelmore R."/>
        </authorList>
    </citation>
    <scope>NUCLEOTIDE SEQUENCE [LARGE SCALE GENOMIC DNA]</scope>
    <source>
        <strain evidence="1 2">SF5</strain>
    </source>
</reference>
<gene>
    <name evidence="1" type="ORF">CCR75_004212</name>
</gene>
<comment type="caution">
    <text evidence="1">The sequence shown here is derived from an EMBL/GenBank/DDBJ whole genome shotgun (WGS) entry which is preliminary data.</text>
</comment>
<proteinExistence type="predicted"/>
<name>A0A976FIT3_BRELC</name>
<keyword evidence="2" id="KW-1185">Reference proteome</keyword>
<protein>
    <submittedName>
        <fullName evidence="1">Uncharacterized protein</fullName>
    </submittedName>
</protein>
<evidence type="ECO:0000313" key="1">
    <source>
        <dbReference type="EMBL" id="TDH67600.1"/>
    </source>
</evidence>
<evidence type="ECO:0000313" key="2">
    <source>
        <dbReference type="Proteomes" id="UP000294530"/>
    </source>
</evidence>
<dbReference type="GeneID" id="94347970"/>
<dbReference type="RefSeq" id="XP_067817099.1">
    <property type="nucleotide sequence ID" value="XM_067962299.1"/>
</dbReference>
<accession>A0A976FIT3</accession>
<dbReference type="AlphaFoldDB" id="A0A976FIT3"/>
<dbReference type="KEGG" id="blac:94347970"/>
<dbReference type="Proteomes" id="UP000294530">
    <property type="component" value="Unassembled WGS sequence"/>
</dbReference>
<dbReference type="EMBL" id="SHOA02000014">
    <property type="protein sequence ID" value="TDH67600.1"/>
    <property type="molecule type" value="Genomic_DNA"/>
</dbReference>
<organism evidence="1 2">
    <name type="scientific">Bremia lactucae</name>
    <name type="common">Lettuce downy mildew</name>
    <dbReference type="NCBI Taxonomy" id="4779"/>
    <lineage>
        <taxon>Eukaryota</taxon>
        <taxon>Sar</taxon>
        <taxon>Stramenopiles</taxon>
        <taxon>Oomycota</taxon>
        <taxon>Peronosporomycetes</taxon>
        <taxon>Peronosporales</taxon>
        <taxon>Peronosporaceae</taxon>
        <taxon>Bremia</taxon>
    </lineage>
</organism>